<dbReference type="GO" id="GO:0004180">
    <property type="term" value="F:carboxypeptidase activity"/>
    <property type="evidence" value="ECO:0007669"/>
    <property type="project" value="UniProtKB-KW"/>
</dbReference>
<gene>
    <name evidence="3" type="ORF">ATL45_1901</name>
    <name evidence="4" type="ORF">SAMN05421805_110106</name>
</gene>
<dbReference type="OrthoDB" id="503788at2"/>
<dbReference type="Proteomes" id="UP000199398">
    <property type="component" value="Unassembled WGS sequence"/>
</dbReference>
<protein>
    <submittedName>
        <fullName evidence="4">D-alanyl-D-alanine carboxypeptidase</fullName>
    </submittedName>
</protein>
<evidence type="ECO:0000256" key="1">
    <source>
        <dbReference type="SAM" id="SignalP"/>
    </source>
</evidence>
<keyword evidence="4" id="KW-0378">Hydrolase</keyword>
<feature type="domain" description="Beta-lactamase-related" evidence="2">
    <location>
        <begin position="38"/>
        <end position="344"/>
    </location>
</feature>
<keyword evidence="6" id="KW-1185">Reference proteome</keyword>
<dbReference type="AlphaFoldDB" id="A0A1I5EZD2"/>
<dbReference type="RefSeq" id="WP_093155856.1">
    <property type="nucleotide sequence ID" value="NZ_FOUP01000010.1"/>
</dbReference>
<dbReference type="InterPro" id="IPR001466">
    <property type="entry name" value="Beta-lactam-related"/>
</dbReference>
<feature type="chain" id="PRO_5011785332" evidence="1">
    <location>
        <begin position="30"/>
        <end position="364"/>
    </location>
</feature>
<proteinExistence type="predicted"/>
<dbReference type="PANTHER" id="PTHR46825:SF7">
    <property type="entry name" value="D-ALANYL-D-ALANINE CARBOXYPEPTIDASE"/>
    <property type="match status" value="1"/>
</dbReference>
<sequence length="364" mass="38323">MTRHPGKWRLAALGAAVATALALPVSAQAAEPADVQDVLKDYQAQVGPGAAVYADSGAGPWELSAGTAKYGTVRSITSADHYRIGSQTKTFTAVVTMQLVDEGEVVLDEPIERYLPGLVAGNGHDGNAITVRQLLQHTSGIPTNNNPTPKANPDGTYELIELVRDGLSHPSVSEPGAEFHYSNTNYEILGMLIEKVTGAPVGQEITNRIIQPLGLTGTSYPAAGDRSIPAPLINGYIGGRIPPFFLWIDATAFEPSFFGPAGGMISTQQDITRFYQAVVAGELTSPESLAEMRRTVPANGAEVGLGLISYTLSCGAVTWGHNGMVPGFMSNTDVTTDGRHAATVTNANVMSPKYRELVDAAICG</sequence>
<dbReference type="Gene3D" id="3.40.710.10">
    <property type="entry name" value="DD-peptidase/beta-lactamase superfamily"/>
    <property type="match status" value="1"/>
</dbReference>
<dbReference type="Proteomes" id="UP000270697">
    <property type="component" value="Unassembled WGS sequence"/>
</dbReference>
<dbReference type="EMBL" id="RBXX01000002">
    <property type="protein sequence ID" value="RKT83608.1"/>
    <property type="molecule type" value="Genomic_DNA"/>
</dbReference>
<reference evidence="3 6" key="2">
    <citation type="submission" date="2018-10" db="EMBL/GenBank/DDBJ databases">
        <title>Sequencing the genomes of 1000 actinobacteria strains.</title>
        <authorList>
            <person name="Klenk H.-P."/>
        </authorList>
    </citation>
    <scope>NUCLEOTIDE SEQUENCE [LARGE SCALE GENOMIC DNA]</scope>
    <source>
        <strain evidence="3 6">DSM 45119</strain>
    </source>
</reference>
<evidence type="ECO:0000259" key="2">
    <source>
        <dbReference type="Pfam" id="PF00144"/>
    </source>
</evidence>
<keyword evidence="1" id="KW-0732">Signal</keyword>
<name>A0A1I5EZD2_9PSEU</name>
<dbReference type="PANTHER" id="PTHR46825">
    <property type="entry name" value="D-ALANYL-D-ALANINE-CARBOXYPEPTIDASE/ENDOPEPTIDASE AMPH"/>
    <property type="match status" value="1"/>
</dbReference>
<evidence type="ECO:0000313" key="4">
    <source>
        <dbReference type="EMBL" id="SFO16827.1"/>
    </source>
</evidence>
<feature type="signal peptide" evidence="1">
    <location>
        <begin position="1"/>
        <end position="29"/>
    </location>
</feature>
<keyword evidence="4" id="KW-0645">Protease</keyword>
<evidence type="ECO:0000313" key="5">
    <source>
        <dbReference type="Proteomes" id="UP000199398"/>
    </source>
</evidence>
<dbReference type="InterPro" id="IPR050491">
    <property type="entry name" value="AmpC-like"/>
</dbReference>
<reference evidence="4 5" key="1">
    <citation type="submission" date="2016-10" db="EMBL/GenBank/DDBJ databases">
        <authorList>
            <person name="de Groot N.N."/>
        </authorList>
    </citation>
    <scope>NUCLEOTIDE SEQUENCE [LARGE SCALE GENOMIC DNA]</scope>
    <source>
        <strain evidence="4 5">CPCC 201259</strain>
    </source>
</reference>
<dbReference type="SUPFAM" id="SSF56601">
    <property type="entry name" value="beta-lactamase/transpeptidase-like"/>
    <property type="match status" value="1"/>
</dbReference>
<evidence type="ECO:0000313" key="3">
    <source>
        <dbReference type="EMBL" id="RKT83608.1"/>
    </source>
</evidence>
<organism evidence="4 5">
    <name type="scientific">Saccharopolyspora antimicrobica</name>
    <dbReference type="NCBI Taxonomy" id="455193"/>
    <lineage>
        <taxon>Bacteria</taxon>
        <taxon>Bacillati</taxon>
        <taxon>Actinomycetota</taxon>
        <taxon>Actinomycetes</taxon>
        <taxon>Pseudonocardiales</taxon>
        <taxon>Pseudonocardiaceae</taxon>
        <taxon>Saccharopolyspora</taxon>
    </lineage>
</organism>
<dbReference type="Pfam" id="PF00144">
    <property type="entry name" value="Beta-lactamase"/>
    <property type="match status" value="1"/>
</dbReference>
<evidence type="ECO:0000313" key="6">
    <source>
        <dbReference type="Proteomes" id="UP000270697"/>
    </source>
</evidence>
<accession>A0A1I5EZD2</accession>
<dbReference type="InterPro" id="IPR012338">
    <property type="entry name" value="Beta-lactam/transpept-like"/>
</dbReference>
<keyword evidence="4" id="KW-0121">Carboxypeptidase</keyword>
<dbReference type="EMBL" id="FOUP01000010">
    <property type="protein sequence ID" value="SFO16827.1"/>
    <property type="molecule type" value="Genomic_DNA"/>
</dbReference>
<dbReference type="STRING" id="455193.SAMN05421805_110106"/>